<evidence type="ECO:0000313" key="3">
    <source>
        <dbReference type="Proteomes" id="UP001056012"/>
    </source>
</evidence>
<reference evidence="2" key="1">
    <citation type="submission" date="2021-12" db="EMBL/GenBank/DDBJ databases">
        <title>Curvularia clavata genome.</title>
        <authorList>
            <person name="Cao Y."/>
        </authorList>
    </citation>
    <scope>NUCLEOTIDE SEQUENCE</scope>
    <source>
        <strain evidence="2">Yc1106</strain>
    </source>
</reference>
<evidence type="ECO:0000313" key="2">
    <source>
        <dbReference type="EMBL" id="USP81483.1"/>
    </source>
</evidence>
<gene>
    <name evidence="2" type="ORF">yc1106_08757</name>
</gene>
<dbReference type="InterPro" id="IPR019734">
    <property type="entry name" value="TPR_rpt"/>
</dbReference>
<name>A0A9Q8ZJY5_CURCL</name>
<dbReference type="InterPro" id="IPR053137">
    <property type="entry name" value="NLR-like"/>
</dbReference>
<dbReference type="VEuPathDB" id="FungiDB:yc1106_08757"/>
<dbReference type="EMBL" id="CP089280">
    <property type="protein sequence ID" value="USP81483.1"/>
    <property type="molecule type" value="Genomic_DNA"/>
</dbReference>
<dbReference type="InterPro" id="IPR011990">
    <property type="entry name" value="TPR-like_helical_dom_sf"/>
</dbReference>
<accession>A0A9Q8ZJY5</accession>
<feature type="compositionally biased region" description="Polar residues" evidence="1">
    <location>
        <begin position="1126"/>
        <end position="1138"/>
    </location>
</feature>
<sequence length="1138" mass="129451">MFHTRRGSHASVPGVGSTQLRHFHTLKVADGAKQAIPELEVVLVHGCCNPRTHRIEKSLWSSATSIGKGIGQCRVHVFSYDAAKLLRKGKSTLDELARHLLEDVKDIPGVPRRTTGASQETDSSTGSDEHSMCVRMSPDEEEEIVDFLKHSKKITPSPIPTLPRASISEEDNRWRRSSMRSVSKGRYIASYDTQSTRSTDFVAGHAPTQAQRFVSPQPIRGIEDPFTPGIFDARLTESPQPLESAFRKSGPSARRVNVEFIQQKEQREYFVVIPGPESERKKSLEKSLEKNLKESKGIASWYLQNGDIDEAERLYKNLIEWCQINGRFDRGFWKMKLQIGQIRYIRGEYGSSEEQLDQLLEGQYKVALIDEPKEAALTAEIARWLALSQWRQGKYTVAQNTLHRCIEQLPESNKDDPSLLSILALVLASSGSLKRAWKLSTQAINPHHSELSGSEKGEDALSGHRGFCLVNHARISSAIGKLDEADQVNREALQAMEKHLGPKHFVTLDASSLQAWLLVARSKTSQAAEAVHRTLHEMRERFEEDHPSILQTLETLVLVYKSEGRYSDAEETATYLFRKNKQKLGDNHPQTLKSQSILAEIELSCGKWEVAEEMQRKAIELEEKRANDDIDYLGLYSYKTTLAGILRESGKWDEARKLSLHVLVEQLNKFGNEDEKDDFREQEQTMDGAPESNECIDFPRLYNLLASCKPIQEELEKLRPGLHEPTAGAQPTKIYPSIVQTLHCLALCEQVRDDADLEFAHGILNMVHEIRLNRLKEDHRLTVNVQYDLAVNYRLQGRLKESLDLIRDVVEKRRDSLGADHPDYLCAKHQEAVTLFQMGQWKQALQEQRRTLKAQEYLLGKTHSDTLLSRYTLGGLQHSLNSLRSLEQADNSLNEVITAQIDRYGENHPIVIRSRARRALILLDRGLLTQEASYLQVARKEQQVVVQQRMAQYHKDERPKSFSLIRSARNDLAQIIQASGTPKDLSEALNIYEDLVRTLPTHGKGIMGFEVRSNLASCHFKLGNYKEAEAIQRKIYDELKRLKDPIEHGERLVASTFNLALTVHSTSQDSRDRLTEACHLLKEAYDRARLFYEKDHPQTVELYTTLCDWQSREEKQKMGHSHTELLQDSTSSLRPLGG</sequence>
<organism evidence="2 3">
    <name type="scientific">Curvularia clavata</name>
    <dbReference type="NCBI Taxonomy" id="95742"/>
    <lineage>
        <taxon>Eukaryota</taxon>
        <taxon>Fungi</taxon>
        <taxon>Dikarya</taxon>
        <taxon>Ascomycota</taxon>
        <taxon>Pezizomycotina</taxon>
        <taxon>Dothideomycetes</taxon>
        <taxon>Pleosporomycetidae</taxon>
        <taxon>Pleosporales</taxon>
        <taxon>Pleosporineae</taxon>
        <taxon>Pleosporaceae</taxon>
        <taxon>Curvularia</taxon>
    </lineage>
</organism>
<dbReference type="Pfam" id="PF13374">
    <property type="entry name" value="TPR_10"/>
    <property type="match status" value="1"/>
</dbReference>
<dbReference type="Pfam" id="PF13174">
    <property type="entry name" value="TPR_6"/>
    <property type="match status" value="1"/>
</dbReference>
<dbReference type="OrthoDB" id="3695626at2759"/>
<dbReference type="AlphaFoldDB" id="A0A9Q8ZJY5"/>
<feature type="region of interest" description="Disordered" evidence="1">
    <location>
        <begin position="108"/>
        <end position="132"/>
    </location>
</feature>
<evidence type="ECO:0000256" key="1">
    <source>
        <dbReference type="SAM" id="MobiDB-lite"/>
    </source>
</evidence>
<dbReference type="PANTHER" id="PTHR46082:SF11">
    <property type="entry name" value="AAA+ ATPASE DOMAIN-CONTAINING PROTEIN-RELATED"/>
    <property type="match status" value="1"/>
</dbReference>
<feature type="region of interest" description="Disordered" evidence="1">
    <location>
        <begin position="1118"/>
        <end position="1138"/>
    </location>
</feature>
<dbReference type="Gene3D" id="1.25.40.10">
    <property type="entry name" value="Tetratricopeptide repeat domain"/>
    <property type="match status" value="4"/>
</dbReference>
<dbReference type="SUPFAM" id="SSF48452">
    <property type="entry name" value="TPR-like"/>
    <property type="match status" value="5"/>
</dbReference>
<dbReference type="Pfam" id="PF13181">
    <property type="entry name" value="TPR_8"/>
    <property type="match status" value="1"/>
</dbReference>
<dbReference type="Pfam" id="PF13424">
    <property type="entry name" value="TPR_12"/>
    <property type="match status" value="1"/>
</dbReference>
<dbReference type="Proteomes" id="UP001056012">
    <property type="component" value="Chromosome 7"/>
</dbReference>
<dbReference type="PANTHER" id="PTHR46082">
    <property type="entry name" value="ATP/GTP-BINDING PROTEIN-RELATED"/>
    <property type="match status" value="1"/>
</dbReference>
<keyword evidence="3" id="KW-1185">Reference proteome</keyword>
<protein>
    <submittedName>
        <fullName evidence="2">TPR-like protein</fullName>
    </submittedName>
</protein>
<proteinExistence type="predicted"/>
<feature type="compositionally biased region" description="Polar residues" evidence="1">
    <location>
        <begin position="115"/>
        <end position="126"/>
    </location>
</feature>